<evidence type="ECO:0000256" key="7">
    <source>
        <dbReference type="ARBA" id="ARBA00022989"/>
    </source>
</evidence>
<dbReference type="GO" id="GO:0009678">
    <property type="term" value="F:diphosphate hydrolysis-driven proton transmembrane transporter activity"/>
    <property type="evidence" value="ECO:0007669"/>
    <property type="project" value="UniProtKB-EC"/>
</dbReference>
<feature type="transmembrane region" description="Helical" evidence="10">
    <location>
        <begin position="147"/>
        <end position="173"/>
    </location>
</feature>
<evidence type="ECO:0000256" key="3">
    <source>
        <dbReference type="ARBA" id="ARBA00022448"/>
    </source>
</evidence>
<evidence type="ECO:0000256" key="2">
    <source>
        <dbReference type="ARBA" id="ARBA00013242"/>
    </source>
</evidence>
<evidence type="ECO:0000256" key="5">
    <source>
        <dbReference type="ARBA" id="ARBA00022842"/>
    </source>
</evidence>
<dbReference type="HAMAP" id="MF_01129">
    <property type="entry name" value="PPase_energized_pump"/>
    <property type="match status" value="1"/>
</dbReference>
<dbReference type="GO" id="GO:0016020">
    <property type="term" value="C:membrane"/>
    <property type="evidence" value="ECO:0007669"/>
    <property type="project" value="InterPro"/>
</dbReference>
<feature type="transmembrane region" description="Helical" evidence="10">
    <location>
        <begin position="185"/>
        <end position="210"/>
    </location>
</feature>
<feature type="transmembrane region" description="Helical" evidence="10">
    <location>
        <begin position="614"/>
        <end position="641"/>
    </location>
</feature>
<keyword evidence="8" id="KW-0406">Ion transport</keyword>
<name>A0A7S2QW16_9STRA</name>
<dbReference type="NCBIfam" id="NF001960">
    <property type="entry name" value="PRK00733.3-5"/>
    <property type="match status" value="1"/>
</dbReference>
<dbReference type="InterPro" id="IPR004131">
    <property type="entry name" value="PPase-energised_H-pump"/>
</dbReference>
<dbReference type="PANTHER" id="PTHR31998">
    <property type="entry name" value="K(+)-INSENSITIVE PYROPHOSPHATE-ENERGIZED PROTON PUMP"/>
    <property type="match status" value="1"/>
</dbReference>
<dbReference type="Pfam" id="PF03030">
    <property type="entry name" value="H_PPase"/>
    <property type="match status" value="1"/>
</dbReference>
<dbReference type="GO" id="GO:0012505">
    <property type="term" value="C:endomembrane system"/>
    <property type="evidence" value="ECO:0007669"/>
    <property type="project" value="UniProtKB-SubCell"/>
</dbReference>
<dbReference type="EMBL" id="HBHE01001512">
    <property type="protein sequence ID" value="CAD9653410.1"/>
    <property type="molecule type" value="Transcribed_RNA"/>
</dbReference>
<feature type="transmembrane region" description="Helical" evidence="10">
    <location>
        <begin position="432"/>
        <end position="450"/>
    </location>
</feature>
<dbReference type="EC" id="7.1.3.1" evidence="2"/>
<feature type="transmembrane region" description="Helical" evidence="10">
    <location>
        <begin position="357"/>
        <end position="379"/>
    </location>
</feature>
<evidence type="ECO:0000256" key="6">
    <source>
        <dbReference type="ARBA" id="ARBA00022967"/>
    </source>
</evidence>
<feature type="transmembrane region" description="Helical" evidence="10">
    <location>
        <begin position="538"/>
        <end position="558"/>
    </location>
</feature>
<gene>
    <name evidence="11" type="ORF">TPAC0785_LOCUS960</name>
</gene>
<dbReference type="GO" id="GO:0004427">
    <property type="term" value="F:inorganic diphosphate phosphatase activity"/>
    <property type="evidence" value="ECO:0007669"/>
    <property type="project" value="InterPro"/>
</dbReference>
<evidence type="ECO:0000256" key="8">
    <source>
        <dbReference type="ARBA" id="ARBA00023065"/>
    </source>
</evidence>
<keyword evidence="6" id="KW-1278">Translocase</keyword>
<dbReference type="PIRSF" id="PIRSF001265">
    <property type="entry name" value="H+-PPase"/>
    <property type="match status" value="1"/>
</dbReference>
<feature type="transmembrane region" description="Helical" evidence="10">
    <location>
        <begin position="399"/>
        <end position="425"/>
    </location>
</feature>
<evidence type="ECO:0000256" key="4">
    <source>
        <dbReference type="ARBA" id="ARBA00022692"/>
    </source>
</evidence>
<feature type="transmembrane region" description="Helical" evidence="10">
    <location>
        <begin position="286"/>
        <end position="307"/>
    </location>
</feature>
<evidence type="ECO:0000256" key="10">
    <source>
        <dbReference type="SAM" id="Phobius"/>
    </source>
</evidence>
<comment type="subcellular location">
    <subcellularLocation>
        <location evidence="1">Endomembrane system</location>
        <topology evidence="1">Multi-pass membrane protein</topology>
    </subcellularLocation>
</comment>
<evidence type="ECO:0000256" key="1">
    <source>
        <dbReference type="ARBA" id="ARBA00004127"/>
    </source>
</evidence>
<keyword evidence="3" id="KW-0813">Transport</keyword>
<feature type="transmembrane region" description="Helical" evidence="10">
    <location>
        <begin position="20"/>
        <end position="37"/>
    </location>
</feature>
<protein>
    <recommendedName>
        <fullName evidence="2">H(+)-exporting diphosphatase</fullName>
        <ecNumber evidence="2">7.1.3.1</ecNumber>
    </recommendedName>
</protein>
<keyword evidence="7 10" id="KW-1133">Transmembrane helix</keyword>
<evidence type="ECO:0000313" key="11">
    <source>
        <dbReference type="EMBL" id="CAD9653410.1"/>
    </source>
</evidence>
<feature type="transmembrane region" description="Helical" evidence="10">
    <location>
        <begin position="101"/>
        <end position="126"/>
    </location>
</feature>
<proteinExistence type="inferred from homology"/>
<keyword evidence="5" id="KW-0460">Magnesium</keyword>
<feature type="transmembrane region" description="Helical" evidence="10">
    <location>
        <begin position="70"/>
        <end position="89"/>
    </location>
</feature>
<dbReference type="AlphaFoldDB" id="A0A7S2QW16"/>
<evidence type="ECO:0000256" key="9">
    <source>
        <dbReference type="ARBA" id="ARBA00023136"/>
    </source>
</evidence>
<sequence length="731" mass="75969">MTCFQETDGFPCNMNEVGQASVGIFGAVVALITTVVLKAKLMKAPMGNDLMNKLQEQIQKGAISFLKTEYYYLCYFIAAVFTVLTVLFSVHESKFDSSDGIRTGVCFICGALLSASAGWLGMIVATDANVRTTQAADKEGLNAALRVAFTGGAVMGFVVVGLGMFGVSVLYILMSLGRDSAKANATGAAILAIKSLAGFGFGASSIALFARVAGGIYTKAADVGADLVGKVEAGIPEDDPRNPAVIADNVGDNVGDVAGMGADLFESYVGSIIAAATLANGDTSKIALPFWVSGGGIIASLIGYFFVSTKEDASQKDLMFALHKGTVSASIIALGLSIIAIFILFEGDNLSEGFKIYGCVVIGLLSGVLIGQATEYFTSYEFYPVRSITDAGQTGEATVIIQGLGIGMLSTVPTVLILIICILACNGLGGSYGIAIAAVGMLSTLGITLATDAYGPVADNAGGIAEMADLDERVRNTTDALDALGNTTAATGKGFAIGSAALVSLALFGAFVTRIQTLSTVDEVVTVFGNGVNMLEPLTFAFLIIGGMIPFWFAAMTMKSVGLAAMEMVMEVSRQFEEKPHLLDEHPTERPDYDACIQISTKASLKEMIAPGAMVMFTPLLTGTFFGVQAVAGLLVGSLIASVQLAVSMSNSGGAWDNAKKYIEKASPESELKGKGSDVHKAAVVGDTVGDPFKDTSGPALNIVMKLMAVLSLVFADYFWQVNSGTGIFKC</sequence>
<reference evidence="11" key="1">
    <citation type="submission" date="2021-01" db="EMBL/GenBank/DDBJ databases">
        <authorList>
            <person name="Corre E."/>
            <person name="Pelletier E."/>
            <person name="Niang G."/>
            <person name="Scheremetjew M."/>
            <person name="Finn R."/>
            <person name="Kale V."/>
            <person name="Holt S."/>
            <person name="Cochrane G."/>
            <person name="Meng A."/>
            <person name="Brown T."/>
            <person name="Cohen L."/>
        </authorList>
    </citation>
    <scope>NUCLEOTIDE SEQUENCE</scope>
    <source>
        <strain evidence="11">CCMP 1866</strain>
    </source>
</reference>
<keyword evidence="4 10" id="KW-0812">Transmembrane</keyword>
<feature type="transmembrane region" description="Helical" evidence="10">
    <location>
        <begin position="327"/>
        <end position="345"/>
    </location>
</feature>
<keyword evidence="9 10" id="KW-0472">Membrane</keyword>
<organism evidence="11">
    <name type="scientific">Triparma pacifica</name>
    <dbReference type="NCBI Taxonomy" id="91992"/>
    <lineage>
        <taxon>Eukaryota</taxon>
        <taxon>Sar</taxon>
        <taxon>Stramenopiles</taxon>
        <taxon>Ochrophyta</taxon>
        <taxon>Bolidophyceae</taxon>
        <taxon>Parmales</taxon>
        <taxon>Triparmaceae</taxon>
        <taxon>Triparma</taxon>
    </lineage>
</organism>
<accession>A0A7S2QW16</accession>
<dbReference type="NCBIfam" id="TIGR01104">
    <property type="entry name" value="V_PPase"/>
    <property type="match status" value="1"/>
</dbReference>